<proteinExistence type="predicted"/>
<dbReference type="Pfam" id="PF24298">
    <property type="entry name" value="DUF7482"/>
    <property type="match status" value="1"/>
</dbReference>
<gene>
    <name evidence="2" type="ordered locus">Nmar_0730</name>
</gene>
<dbReference type="HOGENOM" id="CLU_054330_0_0_2"/>
<sequence length="432" mass="46745">MNKSLRYIALLAILPLLTTGLGTDYFSDADAKKSKGTATSQYGSSTGICGLDLCSNYPGGRAGWEADQDSATTPVAPVEKEKMDVMEKTHEEKHMEETMMEESEDLTEADLGSVLRLSRANVPATIPMHQGFYDGGDVYYIITDSSDPTHADLITENQGWKVELAPLLKNAPDTALSKTYMFTNGIEGDGVHGFQGEVFTSTPAQPDVYSALTSHVHVTWNENKTPRVLTSDAMVMEAADNGEITLTSVDVVLNMPQIVWPDGQMMVKEDKTLTDETPYGGGQVLDIDTEEMNVTFIAHRGWGPDGRTIYYIVTDATPSGPAGMMGVVSSPTSASLIANSAAVDLFQFKNGLTSTGPLGFQPGIAAGAPGDENYSPMWRIFMTSWANPENAQLLETIDDLNAYREAGLIDIGIARPMDSDHIVNCPFIDPFQ</sequence>
<accession>A9A4D7</accession>
<feature type="domain" description="DUF7482" evidence="1">
    <location>
        <begin position="134"/>
        <end position="407"/>
    </location>
</feature>
<dbReference type="InParanoid" id="A9A4D7"/>
<keyword evidence="3" id="KW-1185">Reference proteome</keyword>
<organism evidence="2 3">
    <name type="scientific">Nitrosopumilus maritimus (strain SCM1)</name>
    <dbReference type="NCBI Taxonomy" id="436308"/>
    <lineage>
        <taxon>Archaea</taxon>
        <taxon>Nitrososphaerota</taxon>
        <taxon>Nitrososphaeria</taxon>
        <taxon>Nitrosopumilales</taxon>
        <taxon>Nitrosopumilaceae</taxon>
        <taxon>Nitrosopumilus</taxon>
    </lineage>
</organism>
<dbReference type="KEGG" id="nmr:Nmar_0730"/>
<dbReference type="InterPro" id="IPR055905">
    <property type="entry name" value="DUF7482"/>
</dbReference>
<evidence type="ECO:0000259" key="1">
    <source>
        <dbReference type="Pfam" id="PF24298"/>
    </source>
</evidence>
<dbReference type="STRING" id="436308.Nmar_0730"/>
<name>A9A4D7_NITMS</name>
<dbReference type="EnsemblBacteria" id="ABX12626">
    <property type="protein sequence ID" value="ABX12626"/>
    <property type="gene ID" value="Nmar_0730"/>
</dbReference>
<dbReference type="EMBL" id="CP000866">
    <property type="protein sequence ID" value="ABX12626.1"/>
    <property type="molecule type" value="Genomic_DNA"/>
</dbReference>
<dbReference type="Proteomes" id="UP000000792">
    <property type="component" value="Chromosome"/>
</dbReference>
<dbReference type="GeneID" id="5773831"/>
<reference evidence="2 3" key="1">
    <citation type="journal article" date="2010" name="Proc. Natl. Acad. Sci. U.S.A.">
        <title>Nitrosopumilus maritimus genome reveals unique mechanisms for nitrification and autotrophy in globally distributed marine crenarchaea.</title>
        <authorList>
            <person name="Walker C.B."/>
            <person name="de la Torre J.R."/>
            <person name="Klotz M.G."/>
            <person name="Urakawa H."/>
            <person name="Pinel N."/>
            <person name="Arp D.J."/>
            <person name="Brochier-Armanet C."/>
            <person name="Chain P.S."/>
            <person name="Chan P.P."/>
            <person name="Gollabgir A."/>
            <person name="Hemp J."/>
            <person name="Hugler M."/>
            <person name="Karr E.A."/>
            <person name="Konneke M."/>
            <person name="Shin M."/>
            <person name="Lawton T.J."/>
            <person name="Lowe T."/>
            <person name="Martens-Habbena W."/>
            <person name="Sayavedra-Soto L.A."/>
            <person name="Lang D."/>
            <person name="Sievert S.M."/>
            <person name="Rosenzweig A.C."/>
            <person name="Manning G."/>
            <person name="Stahl D.A."/>
        </authorList>
    </citation>
    <scope>NUCLEOTIDE SEQUENCE [LARGE SCALE GENOMIC DNA]</scope>
    <source>
        <strain evidence="2 3">SCM1</strain>
    </source>
</reference>
<evidence type="ECO:0000313" key="3">
    <source>
        <dbReference type="Proteomes" id="UP000000792"/>
    </source>
</evidence>
<dbReference type="AlphaFoldDB" id="A9A4D7"/>
<protein>
    <recommendedName>
        <fullName evidence="1">DUF7482 domain-containing protein</fullName>
    </recommendedName>
</protein>
<evidence type="ECO:0000313" key="2">
    <source>
        <dbReference type="EMBL" id="ABX12626.1"/>
    </source>
</evidence>
<dbReference type="OrthoDB" id="10704at2157"/>
<dbReference type="RefSeq" id="WP_012215113.1">
    <property type="nucleotide sequence ID" value="NC_010085.1"/>
</dbReference>
<dbReference type="eggNOG" id="arCOG08798">
    <property type="taxonomic scope" value="Archaea"/>
</dbReference>